<dbReference type="AlphaFoldDB" id="S5ALU2"/>
<name>S5ALU2_9ALTE</name>
<proteinExistence type="inferred from homology"/>
<dbReference type="PANTHER" id="PTHR34984">
    <property type="entry name" value="CARBON STORAGE REGULATOR"/>
    <property type="match status" value="1"/>
</dbReference>
<dbReference type="InterPro" id="IPR036107">
    <property type="entry name" value="CsrA_sf"/>
</dbReference>
<keyword evidence="3 6" id="KW-0810">Translation regulation</keyword>
<evidence type="ECO:0000256" key="6">
    <source>
        <dbReference type="HAMAP-Rule" id="MF_00167"/>
    </source>
</evidence>
<dbReference type="PATRIC" id="fig|1300253.3.peg.4752"/>
<dbReference type="InterPro" id="IPR003751">
    <property type="entry name" value="CsrA"/>
</dbReference>
<organism evidence="7 8">
    <name type="scientific">Alteromonas mediterranea 615</name>
    <dbReference type="NCBI Taxonomy" id="1300253"/>
    <lineage>
        <taxon>Bacteria</taxon>
        <taxon>Pseudomonadati</taxon>
        <taxon>Pseudomonadota</taxon>
        <taxon>Gammaproteobacteria</taxon>
        <taxon>Alteromonadales</taxon>
        <taxon>Alteromonadaceae</taxon>
        <taxon>Alteromonas/Salinimonas group</taxon>
        <taxon>Alteromonas</taxon>
    </lineage>
</organism>
<dbReference type="GO" id="GO:0006402">
    <property type="term" value="P:mRNA catabolic process"/>
    <property type="evidence" value="ECO:0007669"/>
    <property type="project" value="InterPro"/>
</dbReference>
<reference evidence="7 8" key="1">
    <citation type="journal article" date="2013" name="Genome Biol. Evol.">
        <title>Genomic Diversity of "Deep Ecotype" Alteromonas macleodii Isolates: Evidence for Pan-Mediterranean Clonal Frames.</title>
        <authorList>
            <person name="Lopez-Perez M."/>
            <person name="Gonzaga A."/>
            <person name="Rodriguez-Valera F."/>
        </authorList>
    </citation>
    <scope>NUCLEOTIDE SEQUENCE [LARGE SCALE GENOMIC DNA]</scope>
    <source>
        <strain evidence="8">'English Channel 615'</strain>
        <plasmid evidence="8">Plasmid</plasmid>
    </source>
</reference>
<evidence type="ECO:0000256" key="3">
    <source>
        <dbReference type="ARBA" id="ARBA00022845"/>
    </source>
</evidence>
<keyword evidence="4 6" id="KW-0694">RNA-binding</keyword>
<comment type="function">
    <text evidence="6">A key translational regulator that binds mRNA to regulate translation initiation and/or mRNA stability. Mediates global changes in gene expression, shifting from rapid growth to stress survival by linking envelope stress, the stringent response and the catabolite repression systems. Usually binds in the 5'-UTR; binding at or near the Shine-Dalgarno sequence prevents ribosome-binding, repressing translation, binding elsewhere in the 5'-UTR can activate translation and/or stabilize the mRNA. Its function is antagonized by small RNA(s).</text>
</comment>
<dbReference type="GO" id="GO:0006109">
    <property type="term" value="P:regulation of carbohydrate metabolic process"/>
    <property type="evidence" value="ECO:0007669"/>
    <property type="project" value="UniProtKB-UniRule"/>
</dbReference>
<dbReference type="GO" id="GO:0045948">
    <property type="term" value="P:positive regulation of translational initiation"/>
    <property type="evidence" value="ECO:0007669"/>
    <property type="project" value="UniProtKB-UniRule"/>
</dbReference>
<dbReference type="Gene3D" id="2.60.40.4380">
    <property type="entry name" value="Translational regulator CsrA"/>
    <property type="match status" value="1"/>
</dbReference>
<keyword evidence="7" id="KW-0614">Plasmid</keyword>
<evidence type="ECO:0000313" key="8">
    <source>
        <dbReference type="Proteomes" id="UP000014909"/>
    </source>
</evidence>
<dbReference type="KEGG" id="amh:I633_22831"/>
<dbReference type="GO" id="GO:0045947">
    <property type="term" value="P:negative regulation of translational initiation"/>
    <property type="evidence" value="ECO:0007669"/>
    <property type="project" value="UniProtKB-UniRule"/>
</dbReference>
<gene>
    <name evidence="6" type="primary">csrA</name>
    <name evidence="7" type="ORF">I633_22831</name>
</gene>
<dbReference type="SUPFAM" id="SSF117130">
    <property type="entry name" value="CsrA-like"/>
    <property type="match status" value="1"/>
</dbReference>
<comment type="subcellular location">
    <subcellularLocation>
        <location evidence="6">Cytoplasm</location>
    </subcellularLocation>
</comment>
<evidence type="ECO:0000313" key="7">
    <source>
        <dbReference type="EMBL" id="AGP79986.1"/>
    </source>
</evidence>
<evidence type="ECO:0000256" key="4">
    <source>
        <dbReference type="ARBA" id="ARBA00022884"/>
    </source>
</evidence>
<evidence type="ECO:0000256" key="1">
    <source>
        <dbReference type="ARBA" id="ARBA00022490"/>
    </source>
</evidence>
<evidence type="ECO:0000256" key="5">
    <source>
        <dbReference type="ARBA" id="ARBA00023159"/>
    </source>
</evidence>
<dbReference type="HOGENOM" id="CLU_164837_2_1_6"/>
<dbReference type="HAMAP" id="MF_00167">
    <property type="entry name" value="CsrA"/>
    <property type="match status" value="1"/>
</dbReference>
<sequence>MLILTRREGETLRIGENITVKVLQIRGGQVQIGVSAPAEVDVHREEIYTRIHREKNGNR</sequence>
<dbReference type="FunFam" id="2.60.40.4380:FF:000002">
    <property type="entry name" value="Translational regulator CsrA"/>
    <property type="match status" value="1"/>
</dbReference>
<dbReference type="BioCyc" id="AMAC1300253:G12YX-3633-MONOMER"/>
<dbReference type="NCBIfam" id="TIGR00202">
    <property type="entry name" value="csrA"/>
    <property type="match status" value="1"/>
</dbReference>
<keyword evidence="2 6" id="KW-0678">Repressor</keyword>
<comment type="similarity">
    <text evidence="6">Belongs to the CsrA/RsmA family.</text>
</comment>
<dbReference type="GO" id="GO:0005829">
    <property type="term" value="C:cytosol"/>
    <property type="evidence" value="ECO:0007669"/>
    <property type="project" value="TreeGrafter"/>
</dbReference>
<geneLocation type="plasmid" evidence="7">
    <name>unnamed</name>
</geneLocation>
<dbReference type="PANTHER" id="PTHR34984:SF1">
    <property type="entry name" value="CARBON STORAGE REGULATOR"/>
    <property type="match status" value="1"/>
</dbReference>
<keyword evidence="1 6" id="KW-0963">Cytoplasm</keyword>
<comment type="subunit">
    <text evidence="6">Homodimer; the beta-strands of each monomer intercalate to form a hydrophobic core, while the alpha-helices form wings that extend away from the core.</text>
</comment>
<keyword evidence="5 6" id="KW-0010">Activator</keyword>
<dbReference type="Pfam" id="PF02599">
    <property type="entry name" value="CsrA"/>
    <property type="match status" value="1"/>
</dbReference>
<dbReference type="Proteomes" id="UP000014909">
    <property type="component" value="Plasmid unnamed"/>
</dbReference>
<dbReference type="EMBL" id="CP004847">
    <property type="protein sequence ID" value="AGP79986.1"/>
    <property type="molecule type" value="Genomic_DNA"/>
</dbReference>
<dbReference type="GO" id="GO:0048027">
    <property type="term" value="F:mRNA 5'-UTR binding"/>
    <property type="evidence" value="ECO:0007669"/>
    <property type="project" value="UniProtKB-UniRule"/>
</dbReference>
<protein>
    <recommendedName>
        <fullName evidence="6">Translational regulator CsrA</fullName>
    </recommendedName>
    <alternativeName>
        <fullName evidence="6">Carbon storage regulator</fullName>
    </alternativeName>
</protein>
<accession>S5ALU2</accession>
<evidence type="ECO:0000256" key="2">
    <source>
        <dbReference type="ARBA" id="ARBA00022491"/>
    </source>
</evidence>
<dbReference type="NCBIfam" id="NF002469">
    <property type="entry name" value="PRK01712.1"/>
    <property type="match status" value="1"/>
</dbReference>